<dbReference type="PROSITE" id="PS51767">
    <property type="entry name" value="PEPTIDASE_A1"/>
    <property type="match status" value="1"/>
</dbReference>
<comment type="caution">
    <text evidence="9">The sequence shown here is derived from an EMBL/GenBank/DDBJ whole genome shotgun (WGS) entry which is preliminary data.</text>
</comment>
<evidence type="ECO:0008006" key="11">
    <source>
        <dbReference type="Google" id="ProtNLM"/>
    </source>
</evidence>
<evidence type="ECO:0000256" key="2">
    <source>
        <dbReference type="ARBA" id="ARBA00022670"/>
    </source>
</evidence>
<comment type="similarity">
    <text evidence="1">Belongs to the peptidase A1 family.</text>
</comment>
<dbReference type="CDD" id="cd05471">
    <property type="entry name" value="pepsin_like"/>
    <property type="match status" value="1"/>
</dbReference>
<evidence type="ECO:0000256" key="1">
    <source>
        <dbReference type="ARBA" id="ARBA00007447"/>
    </source>
</evidence>
<dbReference type="AlphaFoldDB" id="A0A7J6L939"/>
<dbReference type="PROSITE" id="PS50175">
    <property type="entry name" value="ASP_PROT_RETROV"/>
    <property type="match status" value="1"/>
</dbReference>
<keyword evidence="5" id="KW-0378">Hydrolase</keyword>
<dbReference type="Gene3D" id="2.40.70.10">
    <property type="entry name" value="Acid Proteases"/>
    <property type="match status" value="2"/>
</dbReference>
<dbReference type="PANTHER" id="PTHR47965:SF12">
    <property type="entry name" value="ASPARTIC PROTEINASE 3-RELATED"/>
    <property type="match status" value="1"/>
</dbReference>
<proteinExistence type="inferred from homology"/>
<evidence type="ECO:0000259" key="8">
    <source>
        <dbReference type="PROSITE" id="PS51767"/>
    </source>
</evidence>
<dbReference type="InterPro" id="IPR001995">
    <property type="entry name" value="Peptidase_A2_cat"/>
</dbReference>
<dbReference type="Proteomes" id="UP000591131">
    <property type="component" value="Unassembled WGS sequence"/>
</dbReference>
<dbReference type="GO" id="GO:0004190">
    <property type="term" value="F:aspartic-type endopeptidase activity"/>
    <property type="evidence" value="ECO:0007669"/>
    <property type="project" value="UniProtKB-KW"/>
</dbReference>
<dbReference type="Pfam" id="PF00026">
    <property type="entry name" value="Asp"/>
    <property type="match status" value="1"/>
</dbReference>
<keyword evidence="10" id="KW-1185">Reference proteome</keyword>
<keyword evidence="2" id="KW-0645">Protease</keyword>
<feature type="domain" description="Peptidase A2" evidence="7">
    <location>
        <begin position="231"/>
        <end position="254"/>
    </location>
</feature>
<dbReference type="GO" id="GO:0005576">
    <property type="term" value="C:extracellular region"/>
    <property type="evidence" value="ECO:0007669"/>
    <property type="project" value="TreeGrafter"/>
</dbReference>
<dbReference type="OrthoDB" id="771136at2759"/>
<keyword evidence="6" id="KW-0865">Zymogen</keyword>
<name>A0A7J6L939_PERCH</name>
<evidence type="ECO:0000256" key="3">
    <source>
        <dbReference type="ARBA" id="ARBA00022729"/>
    </source>
</evidence>
<reference evidence="9 10" key="1">
    <citation type="submission" date="2020-04" db="EMBL/GenBank/DDBJ databases">
        <title>Perkinsus chesapeaki whole genome sequence.</title>
        <authorList>
            <person name="Bogema D.R."/>
        </authorList>
    </citation>
    <scope>NUCLEOTIDE SEQUENCE [LARGE SCALE GENOMIC DNA]</scope>
    <source>
        <strain evidence="9">ATCC PRA-425</strain>
    </source>
</reference>
<sequence length="424" mass="47103">MTNTRVELELDGQPITLLADSGSHATTVISGDWYEHLYGKGSCKYVVSGCYFCPASDPCNLESLSNAEVNEIGYGDGKIVHFSTRTVSLKVGKTVLNDFTVGLIINSTAVRRNEQPFAILGLDMKLEVLANSADRKLSTQLTFLDQLVYAGVIARNTFAIYASDHNQGINGQLVIGGQARENQAKGEVMALPFWTDRVSSQLAFDVRAAEAVATTTNEIQRIDFANEGKRLRAFLDTGATATVLDEAIFKLMWKAIETEFGSKNVDASMSSSDPTEFTDRKELSVCICYDGSLWIRKKLINRLPVIKLEVNSEPHISIVHLSLRNHIQACQSGWCIISVQHYLPVDHTGDFIILGEHFFLQYDTHIDLSKKVVSLSLPKRPVKVRYQSVAEYNEHHYPVCRNVGKRQAGMSWLVRSCFGLNGES</sequence>
<protein>
    <recommendedName>
        <fullName evidence="11">Peptidase A2 domain-containing protein</fullName>
    </recommendedName>
</protein>
<gene>
    <name evidence="9" type="ORF">FOL47_009315</name>
</gene>
<dbReference type="PANTHER" id="PTHR47965">
    <property type="entry name" value="ASPARTYL PROTEASE-RELATED"/>
    <property type="match status" value="1"/>
</dbReference>
<dbReference type="InterPro" id="IPR001461">
    <property type="entry name" value="Aspartic_peptidase_A1"/>
</dbReference>
<evidence type="ECO:0000256" key="5">
    <source>
        <dbReference type="ARBA" id="ARBA00022801"/>
    </source>
</evidence>
<keyword evidence="4" id="KW-0064">Aspartyl protease</keyword>
<evidence type="ECO:0000313" key="10">
    <source>
        <dbReference type="Proteomes" id="UP000591131"/>
    </source>
</evidence>
<evidence type="ECO:0000256" key="4">
    <source>
        <dbReference type="ARBA" id="ARBA00022750"/>
    </source>
</evidence>
<evidence type="ECO:0000259" key="7">
    <source>
        <dbReference type="PROSITE" id="PS50175"/>
    </source>
</evidence>
<dbReference type="GO" id="GO:0006508">
    <property type="term" value="P:proteolysis"/>
    <property type="evidence" value="ECO:0007669"/>
    <property type="project" value="UniProtKB-KW"/>
</dbReference>
<dbReference type="SUPFAM" id="SSF50630">
    <property type="entry name" value="Acid proteases"/>
    <property type="match status" value="1"/>
</dbReference>
<dbReference type="EMBL" id="JAAPAO010000640">
    <property type="protein sequence ID" value="KAF4655735.1"/>
    <property type="molecule type" value="Genomic_DNA"/>
</dbReference>
<dbReference type="InterPro" id="IPR021109">
    <property type="entry name" value="Peptidase_aspartic_dom_sf"/>
</dbReference>
<evidence type="ECO:0000256" key="6">
    <source>
        <dbReference type="ARBA" id="ARBA00023145"/>
    </source>
</evidence>
<organism evidence="9 10">
    <name type="scientific">Perkinsus chesapeaki</name>
    <name type="common">Clam parasite</name>
    <name type="synonym">Perkinsus andrewsi</name>
    <dbReference type="NCBI Taxonomy" id="330153"/>
    <lineage>
        <taxon>Eukaryota</taxon>
        <taxon>Sar</taxon>
        <taxon>Alveolata</taxon>
        <taxon>Perkinsozoa</taxon>
        <taxon>Perkinsea</taxon>
        <taxon>Perkinsida</taxon>
        <taxon>Perkinsidae</taxon>
        <taxon>Perkinsus</taxon>
    </lineage>
</organism>
<dbReference type="InterPro" id="IPR034164">
    <property type="entry name" value="Pepsin-like_dom"/>
</dbReference>
<dbReference type="InterPro" id="IPR033121">
    <property type="entry name" value="PEPTIDASE_A1"/>
</dbReference>
<feature type="domain" description="Peptidase A1" evidence="8">
    <location>
        <begin position="2"/>
        <end position="376"/>
    </location>
</feature>
<keyword evidence="3" id="KW-0732">Signal</keyword>
<accession>A0A7J6L939</accession>
<evidence type="ECO:0000313" key="9">
    <source>
        <dbReference type="EMBL" id="KAF4655735.1"/>
    </source>
</evidence>